<accession>A0A9P6QCK5</accession>
<keyword evidence="1" id="KW-0812">Transmembrane</keyword>
<feature type="transmembrane region" description="Helical" evidence="1">
    <location>
        <begin position="391"/>
        <end position="412"/>
    </location>
</feature>
<dbReference type="EMBL" id="JAAAJB010000129">
    <property type="protein sequence ID" value="KAG0264858.1"/>
    <property type="molecule type" value="Genomic_DNA"/>
</dbReference>
<evidence type="ECO:0000313" key="3">
    <source>
        <dbReference type="EMBL" id="KAG0264858.1"/>
    </source>
</evidence>
<evidence type="ECO:0008006" key="5">
    <source>
        <dbReference type="Google" id="ProtNLM"/>
    </source>
</evidence>
<feature type="transmembrane region" description="Helical" evidence="1">
    <location>
        <begin position="315"/>
        <end position="337"/>
    </location>
</feature>
<dbReference type="Gene3D" id="1.20.1070.10">
    <property type="entry name" value="Rhodopsin 7-helix transmembrane proteins"/>
    <property type="match status" value="1"/>
</dbReference>
<feature type="transmembrane region" description="Helical" evidence="1">
    <location>
        <begin position="453"/>
        <end position="474"/>
    </location>
</feature>
<evidence type="ECO:0000256" key="2">
    <source>
        <dbReference type="SAM" id="SignalP"/>
    </source>
</evidence>
<organism evidence="3 4">
    <name type="scientific">Actinomortierella ambigua</name>
    <dbReference type="NCBI Taxonomy" id="1343610"/>
    <lineage>
        <taxon>Eukaryota</taxon>
        <taxon>Fungi</taxon>
        <taxon>Fungi incertae sedis</taxon>
        <taxon>Mucoromycota</taxon>
        <taxon>Mortierellomycotina</taxon>
        <taxon>Mortierellomycetes</taxon>
        <taxon>Mortierellales</taxon>
        <taxon>Mortierellaceae</taxon>
        <taxon>Actinomortierella</taxon>
    </lineage>
</organism>
<feature type="transmembrane region" description="Helical" evidence="1">
    <location>
        <begin position="349"/>
        <end position="371"/>
    </location>
</feature>
<evidence type="ECO:0000313" key="4">
    <source>
        <dbReference type="Proteomes" id="UP000807716"/>
    </source>
</evidence>
<name>A0A9P6QCK5_9FUNG</name>
<keyword evidence="4" id="KW-1185">Reference proteome</keyword>
<proteinExistence type="predicted"/>
<comment type="caution">
    <text evidence="3">The sequence shown here is derived from an EMBL/GenBank/DDBJ whole genome shotgun (WGS) entry which is preliminary data.</text>
</comment>
<keyword evidence="1" id="KW-0472">Membrane</keyword>
<feature type="chain" id="PRO_5040328099" description="G-protein coupled receptors family 2 profile 2 domain-containing protein" evidence="2">
    <location>
        <begin position="25"/>
        <end position="575"/>
    </location>
</feature>
<dbReference type="InterPro" id="IPR053247">
    <property type="entry name" value="GPCR_GPR1/git3-like"/>
</dbReference>
<dbReference type="Proteomes" id="UP000807716">
    <property type="component" value="Unassembled WGS sequence"/>
</dbReference>
<keyword evidence="1" id="KW-1133">Transmembrane helix</keyword>
<protein>
    <recommendedName>
        <fullName evidence="5">G-protein coupled receptors family 2 profile 2 domain-containing protein</fullName>
    </recommendedName>
</protein>
<dbReference type="AlphaFoldDB" id="A0A9P6QCK5"/>
<feature type="transmembrane region" description="Helical" evidence="1">
    <location>
        <begin position="265"/>
        <end position="285"/>
    </location>
</feature>
<keyword evidence="2" id="KW-0732">Signal</keyword>
<dbReference type="OrthoDB" id="26203at2759"/>
<reference evidence="3" key="1">
    <citation type="journal article" date="2020" name="Fungal Divers.">
        <title>Resolving the Mortierellaceae phylogeny through synthesis of multi-gene phylogenetics and phylogenomics.</title>
        <authorList>
            <person name="Vandepol N."/>
            <person name="Liber J."/>
            <person name="Desiro A."/>
            <person name="Na H."/>
            <person name="Kennedy M."/>
            <person name="Barry K."/>
            <person name="Grigoriev I.V."/>
            <person name="Miller A.N."/>
            <person name="O'Donnell K."/>
            <person name="Stajich J.E."/>
            <person name="Bonito G."/>
        </authorList>
    </citation>
    <scope>NUCLEOTIDE SEQUENCE</scope>
    <source>
        <strain evidence="3">BC1065</strain>
    </source>
</reference>
<evidence type="ECO:0000256" key="1">
    <source>
        <dbReference type="SAM" id="Phobius"/>
    </source>
</evidence>
<feature type="transmembrane region" description="Helical" evidence="1">
    <location>
        <begin position="237"/>
        <end position="256"/>
    </location>
</feature>
<sequence length="575" mass="63648">MVRIFSSLVGIAAAAVALLGTAEAYGSAVDYDGQLCTEFVNYKVWLPPGRTVQLVEQGLAAMGLSKNATDQIPFACYDSFMKYACSSAFPMAEATANPLIYNVRFTCKSTCQKAVNDCQFTLGIVKPDAIPNCDGPIPGSITPEIPAGVAFQPNEPCLAGTCLKPQGADQKCLPAVGGDGLRIKCPEPYFKEDQRLIKEGVPTSEQYCKNGCCLQCPAQYALYKDGALDIGFKVTDYTRAVSTVFSFLLMISYLCLPEKRSHPSALILFFSICVFLFSVVIIFPLTDRYGMQCSADGVNPSTQFNNLRCAIQGGILIFASVGTAAWCTAVIVNLHLHTVWNSAWMARKYWLLHILCWGAAAAICGTALGLGEVKWEYATLCLISQHRASDIFFYPMAAMIFPAFLLHIATFIHIARISTQAGVDSETMSRSTLSAGAAAVISHRRHVMMAIKVQWRAALMAIWALVTVTFYWLFYFVQLRKIDPRDLELHIWEFVACLSKGTAHDTCVETMKDVVPPYVLMIAAEFAVSTIGTVIFLVFFKAALWEEWKEWFANVSYFLRGRRTQQKEQEQFFVI</sequence>
<feature type="signal peptide" evidence="2">
    <location>
        <begin position="1"/>
        <end position="24"/>
    </location>
</feature>
<dbReference type="PANTHER" id="PTHR42058">
    <property type="entry name" value="G_PROTEIN_RECEP_F2_4 DOMAIN-CONTAINING PROTEIN"/>
    <property type="match status" value="1"/>
</dbReference>
<feature type="transmembrane region" description="Helical" evidence="1">
    <location>
        <begin position="518"/>
        <end position="540"/>
    </location>
</feature>
<dbReference type="InterPro" id="IPR036790">
    <property type="entry name" value="Frizzled_dom_sf"/>
</dbReference>
<dbReference type="Gene3D" id="1.10.2000.10">
    <property type="entry name" value="Frizzled cysteine-rich domain"/>
    <property type="match status" value="1"/>
</dbReference>
<gene>
    <name evidence="3" type="ORF">DFQ27_000955</name>
</gene>
<dbReference type="PANTHER" id="PTHR42058:SF1">
    <property type="entry name" value="G-PROTEIN COUPLED RECEPTORS FAMILY 2 PROFILE 2 DOMAIN-CONTAINING PROTEIN"/>
    <property type="match status" value="1"/>
</dbReference>